<reference evidence="1 2" key="1">
    <citation type="journal article" date="2022" name="bioRxiv">
        <title>The genome of the oomycete Peronosclerospora sorghi, a cosmopolitan pathogen of maize and sorghum, is inflated with dispersed pseudogenes.</title>
        <authorList>
            <person name="Fletcher K."/>
            <person name="Martin F."/>
            <person name="Isakeit T."/>
            <person name="Cavanaugh K."/>
            <person name="Magill C."/>
            <person name="Michelmore R."/>
        </authorList>
    </citation>
    <scope>NUCLEOTIDE SEQUENCE [LARGE SCALE GENOMIC DNA]</scope>
    <source>
        <strain evidence="1">P6</strain>
    </source>
</reference>
<keyword evidence="2" id="KW-1185">Reference proteome</keyword>
<comment type="caution">
    <text evidence="1">The sequence shown here is derived from an EMBL/GenBank/DDBJ whole genome shotgun (WGS) entry which is preliminary data.</text>
</comment>
<proteinExistence type="predicted"/>
<evidence type="ECO:0000313" key="1">
    <source>
        <dbReference type="EMBL" id="KAI9918303.1"/>
    </source>
</evidence>
<dbReference type="EMBL" id="CM047591">
    <property type="protein sequence ID" value="KAI9918303.1"/>
    <property type="molecule type" value="Genomic_DNA"/>
</dbReference>
<accession>A0ACC0WK60</accession>
<dbReference type="Proteomes" id="UP001163321">
    <property type="component" value="Chromosome 12"/>
</dbReference>
<organism evidence="1 2">
    <name type="scientific">Peronosclerospora sorghi</name>
    <dbReference type="NCBI Taxonomy" id="230839"/>
    <lineage>
        <taxon>Eukaryota</taxon>
        <taxon>Sar</taxon>
        <taxon>Stramenopiles</taxon>
        <taxon>Oomycota</taxon>
        <taxon>Peronosporomycetes</taxon>
        <taxon>Peronosporales</taxon>
        <taxon>Peronosporaceae</taxon>
        <taxon>Peronosclerospora</taxon>
    </lineage>
</organism>
<evidence type="ECO:0000313" key="2">
    <source>
        <dbReference type="Proteomes" id="UP001163321"/>
    </source>
</evidence>
<gene>
    <name evidence="1" type="ORF">PsorP6_012095</name>
</gene>
<protein>
    <submittedName>
        <fullName evidence="1">Uncharacterized protein</fullName>
    </submittedName>
</protein>
<sequence>MEKQLVYTIHQREQRAVEMRGIVLPLFDGIATLGLSLIMELQSMNVDLPIEVPHCGDLKQSVQNTTSLLDCSHKVFCQYLRDCHRRYRCFDFKLLAVIFSQFEEIMLLDADTLFFKVPCRFGTRKNTGALTLFSSTTD</sequence>
<name>A0ACC0WK60_9STRA</name>